<evidence type="ECO:0000313" key="2">
    <source>
        <dbReference type="Proteomes" id="UP001162501"/>
    </source>
</evidence>
<sequence>MVNPWATGRQLPVWCKNHVIHRLCASYKATGLFHCYRHGTQTIPTLEQRLHMASQWLFRDESSSFLFLYHKASKHPFGFPVAQLVKNLPAMWETWVGKIPWRREWLLTPVFWPVEFHGLYSPWGLKESDTTERLSLSET</sequence>
<evidence type="ECO:0000313" key="1">
    <source>
        <dbReference type="EMBL" id="CAN0091724.1"/>
    </source>
</evidence>
<name>A0AC59YYT3_RANTA</name>
<dbReference type="EMBL" id="OX596105">
    <property type="protein sequence ID" value="CAN0091724.1"/>
    <property type="molecule type" value="Genomic_DNA"/>
</dbReference>
<proteinExistence type="predicted"/>
<reference evidence="1" key="1">
    <citation type="submission" date="2023-05" db="EMBL/GenBank/DDBJ databases">
        <authorList>
            <consortium name="ELIXIR-Norway"/>
        </authorList>
    </citation>
    <scope>NUCLEOTIDE SEQUENCE</scope>
</reference>
<reference evidence="1" key="2">
    <citation type="submission" date="2025-03" db="EMBL/GenBank/DDBJ databases">
        <authorList>
            <consortium name="ELIXIR-Norway"/>
            <consortium name="Elixir Norway"/>
        </authorList>
    </citation>
    <scope>NUCLEOTIDE SEQUENCE</scope>
</reference>
<dbReference type="Proteomes" id="UP001162501">
    <property type="component" value="Chromosome 21"/>
</dbReference>
<gene>
    <name evidence="1" type="ORF">MRATA1EN22A_LOCUS11905</name>
</gene>
<protein>
    <submittedName>
        <fullName evidence="1">Uncharacterized protein</fullName>
    </submittedName>
</protein>
<accession>A0AC59YYT3</accession>
<organism evidence="1 2">
    <name type="scientific">Rangifer tarandus platyrhynchus</name>
    <name type="common">Svalbard reindeer</name>
    <dbReference type="NCBI Taxonomy" id="3082113"/>
    <lineage>
        <taxon>Eukaryota</taxon>
        <taxon>Metazoa</taxon>
        <taxon>Chordata</taxon>
        <taxon>Craniata</taxon>
        <taxon>Vertebrata</taxon>
        <taxon>Euteleostomi</taxon>
        <taxon>Mammalia</taxon>
        <taxon>Eutheria</taxon>
        <taxon>Laurasiatheria</taxon>
        <taxon>Artiodactyla</taxon>
        <taxon>Ruminantia</taxon>
        <taxon>Pecora</taxon>
        <taxon>Cervidae</taxon>
        <taxon>Odocoileinae</taxon>
        <taxon>Rangifer</taxon>
    </lineage>
</organism>